<comment type="caution">
    <text evidence="1">The sequence shown here is derived from an EMBL/GenBank/DDBJ whole genome shotgun (WGS) entry which is preliminary data.</text>
</comment>
<keyword evidence="2" id="KW-1185">Reference proteome</keyword>
<evidence type="ECO:0000313" key="2">
    <source>
        <dbReference type="Proteomes" id="UP000801492"/>
    </source>
</evidence>
<name>A0A8K0CM75_IGNLU</name>
<organism evidence="1 2">
    <name type="scientific">Ignelater luminosus</name>
    <name type="common">Cucubano</name>
    <name type="synonym">Pyrophorus luminosus</name>
    <dbReference type="NCBI Taxonomy" id="2038154"/>
    <lineage>
        <taxon>Eukaryota</taxon>
        <taxon>Metazoa</taxon>
        <taxon>Ecdysozoa</taxon>
        <taxon>Arthropoda</taxon>
        <taxon>Hexapoda</taxon>
        <taxon>Insecta</taxon>
        <taxon>Pterygota</taxon>
        <taxon>Neoptera</taxon>
        <taxon>Endopterygota</taxon>
        <taxon>Coleoptera</taxon>
        <taxon>Polyphaga</taxon>
        <taxon>Elateriformia</taxon>
        <taxon>Elateroidea</taxon>
        <taxon>Elateridae</taxon>
        <taxon>Agrypninae</taxon>
        <taxon>Pyrophorini</taxon>
        <taxon>Ignelater</taxon>
    </lineage>
</organism>
<sequence length="68" mass="7043">MQIIGEATVGIPESVQAALPSVIAISKTAQRTNPAPPAPILLSKLVIDDSYSKTSSGEDSLLFNSEAC</sequence>
<protein>
    <submittedName>
        <fullName evidence="1">Uncharacterized protein</fullName>
    </submittedName>
</protein>
<dbReference type="AlphaFoldDB" id="A0A8K0CM75"/>
<accession>A0A8K0CM75</accession>
<evidence type="ECO:0000313" key="1">
    <source>
        <dbReference type="EMBL" id="KAF2887792.1"/>
    </source>
</evidence>
<proteinExistence type="predicted"/>
<dbReference type="Proteomes" id="UP000801492">
    <property type="component" value="Unassembled WGS sequence"/>
</dbReference>
<reference evidence="1" key="1">
    <citation type="submission" date="2019-08" db="EMBL/GenBank/DDBJ databases">
        <title>The genome of the North American firefly Photinus pyralis.</title>
        <authorList>
            <consortium name="Photinus pyralis genome working group"/>
            <person name="Fallon T.R."/>
            <person name="Sander Lower S.E."/>
            <person name="Weng J.-K."/>
        </authorList>
    </citation>
    <scope>NUCLEOTIDE SEQUENCE</scope>
    <source>
        <strain evidence="1">TRF0915ILg1</strain>
        <tissue evidence="1">Whole body</tissue>
    </source>
</reference>
<gene>
    <name evidence="1" type="ORF">ILUMI_18381</name>
</gene>
<dbReference type="EMBL" id="VTPC01081758">
    <property type="protein sequence ID" value="KAF2887792.1"/>
    <property type="molecule type" value="Genomic_DNA"/>
</dbReference>